<sequence length="68" mass="7524">MASLALYQSVSGEPELFSKGMQDNRRAGVGRLIRRHKKTAQKAVTTLLILLCFNLFFLVDRNGARGGT</sequence>
<name>A0A1V9DPG7_9GAMM</name>
<comment type="caution">
    <text evidence="2">The sequence shown here is derived from an EMBL/GenBank/DDBJ whole genome shotgun (WGS) entry which is preliminary data.</text>
</comment>
<accession>A0A1V9DPG7</accession>
<reference evidence="2 3" key="1">
    <citation type="submission" date="2017-02" db="EMBL/GenBank/DDBJ databases">
        <title>Whole genome shotgun sequence of Pantoea agglomerans strain AS1 isolated from a cycad, Zamia floridana in Central Florida, USA.</title>
        <authorList>
            <person name="Lata P."/>
            <person name="Govindarajan S."/>
            <person name="Qi F."/>
            <person name="Li J.-L."/>
            <person name="Maurya S.K."/>
            <person name="Sahoo M.K."/>
        </authorList>
    </citation>
    <scope>NUCLEOTIDE SEQUENCE [LARGE SCALE GENOMIC DNA]</scope>
    <source>
        <strain evidence="2 3">AS1</strain>
    </source>
</reference>
<dbReference type="AlphaFoldDB" id="A0A1V9DPG7"/>
<proteinExistence type="predicted"/>
<organism evidence="2 3">
    <name type="scientific">Pantoea latae</name>
    <dbReference type="NCBI Taxonomy" id="1964541"/>
    <lineage>
        <taxon>Bacteria</taxon>
        <taxon>Pseudomonadati</taxon>
        <taxon>Pseudomonadota</taxon>
        <taxon>Gammaproteobacteria</taxon>
        <taxon>Enterobacterales</taxon>
        <taxon>Erwiniaceae</taxon>
        <taxon>Pantoea</taxon>
    </lineage>
</organism>
<keyword evidence="1" id="KW-0812">Transmembrane</keyword>
<gene>
    <name evidence="2" type="ORF">B2J69_01725</name>
</gene>
<evidence type="ECO:0000256" key="1">
    <source>
        <dbReference type="SAM" id="Phobius"/>
    </source>
</evidence>
<protein>
    <submittedName>
        <fullName evidence="2">Uncharacterized protein</fullName>
    </submittedName>
</protein>
<evidence type="ECO:0000313" key="3">
    <source>
        <dbReference type="Proteomes" id="UP000192769"/>
    </source>
</evidence>
<keyword evidence="1" id="KW-0472">Membrane</keyword>
<keyword evidence="3" id="KW-1185">Reference proteome</keyword>
<feature type="transmembrane region" description="Helical" evidence="1">
    <location>
        <begin position="40"/>
        <end position="59"/>
    </location>
</feature>
<dbReference type="EMBL" id="MWUE01000004">
    <property type="protein sequence ID" value="OQP35741.1"/>
    <property type="molecule type" value="Genomic_DNA"/>
</dbReference>
<keyword evidence="1" id="KW-1133">Transmembrane helix</keyword>
<dbReference type="Proteomes" id="UP000192769">
    <property type="component" value="Unassembled WGS sequence"/>
</dbReference>
<evidence type="ECO:0000313" key="2">
    <source>
        <dbReference type="EMBL" id="OQP35741.1"/>
    </source>
</evidence>